<dbReference type="PATRIC" id="fig|470.1366.peg.874"/>
<dbReference type="EMBL" id="KM977710">
    <property type="protein sequence ID" value="AIZ49263.1"/>
    <property type="molecule type" value="Genomic_DNA"/>
</dbReference>
<reference evidence="5" key="5">
    <citation type="submission" date="2019-07" db="EMBL/GenBank/DDBJ databases">
        <title>Biological characteristics of mucoid Acinetobacter baumannii from a general hospital in China.</title>
        <authorList>
            <person name="Hua X."/>
            <person name="Yu Y."/>
        </authorList>
    </citation>
    <scope>NUCLEOTIDE SEQUENCE [LARGE SCALE GENOMIC DNA]</scope>
    <source>
        <strain evidence="5">N41</strain>
    </source>
</reference>
<evidence type="ECO:0000313" key="2">
    <source>
        <dbReference type="EMBL" id="AIZ49263.1"/>
    </source>
</evidence>
<dbReference type="Proteomes" id="UP000076296">
    <property type="component" value="Unassembled WGS sequence"/>
</dbReference>
<reference evidence="6" key="6">
    <citation type="submission" date="2021-03" db="EMBL/GenBank/DDBJ databases">
        <title>Complete genome sequencing of Acinetobacter baumannii.</title>
        <authorList>
            <person name="Yadav B."/>
            <person name="Makwana N."/>
            <person name="Kharat A.S."/>
            <person name="Veeraraghavan B."/>
            <person name="Vijayakumar S."/>
            <person name="Priya M."/>
        </authorList>
    </citation>
    <scope>NUCLEOTIDE SEQUENCE</scope>
    <source>
        <strain evidence="6">KSK6</strain>
        <plasmid evidence="6">p2KSK6</plasmid>
    </source>
</reference>
<geneLocation type="plasmid" evidence="1">
    <name>pD72-2</name>
</geneLocation>
<evidence type="ECO:0000313" key="1">
    <source>
        <dbReference type="EMBL" id="AIH07967.1"/>
    </source>
</evidence>
<evidence type="ECO:0000313" key="3">
    <source>
        <dbReference type="EMBL" id="ALN43331.1"/>
    </source>
</evidence>
<organism evidence="1">
    <name type="scientific">Acinetobacter baumannii</name>
    <dbReference type="NCBI Taxonomy" id="470"/>
    <lineage>
        <taxon>Bacteria</taxon>
        <taxon>Pseudomonadati</taxon>
        <taxon>Pseudomonadota</taxon>
        <taxon>Gammaproteobacteria</taxon>
        <taxon>Moraxellales</taxon>
        <taxon>Moraxellaceae</taxon>
        <taxon>Acinetobacter</taxon>
        <taxon>Acinetobacter calcoaceticus/baumannii complex</taxon>
    </lineage>
</organism>
<evidence type="ECO:0000313" key="4">
    <source>
        <dbReference type="EMBL" id="KZA11458.1"/>
    </source>
</evidence>
<geneLocation type="plasmid" evidence="6 8">
    <name>p2KSK6</name>
</geneLocation>
<evidence type="ECO:0000313" key="6">
    <source>
        <dbReference type="EMBL" id="QTK45698.1"/>
    </source>
</evidence>
<reference evidence="4 7" key="4">
    <citation type="submission" date="2016-01" db="EMBL/GenBank/DDBJ databases">
        <title>Draft sequences of Acinetobacter baumannii isolates from wounded military personnel.</title>
        <authorList>
            <person name="Arivett B.A."/>
            <person name="Fiester S.E."/>
            <person name="Ream D.C."/>
            <person name="Actis L.A."/>
        </authorList>
    </citation>
    <scope>NUCLEOTIDE SEQUENCE [LARGE SCALE GENOMIC DNA]</scope>
    <source>
        <strain evidence="4 7">AB2828</strain>
    </source>
</reference>
<dbReference type="Proteomes" id="UP000664966">
    <property type="component" value="Plasmid p2KSK6"/>
</dbReference>
<proteinExistence type="predicted"/>
<reference evidence="1" key="1">
    <citation type="journal article" date="2014" name="J. Antimicrob. Chemother.">
        <title>Amikacin resistance plasmids in extensively antibiotic-resistant GC2 Acinetobacter baumannii from two Australian hospitals.</title>
        <authorList>
            <person name="Nigro S.J."/>
            <person name="Hall R.M."/>
        </authorList>
    </citation>
    <scope>NUCLEOTIDE SEQUENCE</scope>
    <source>
        <strain evidence="1">D72</strain>
        <plasmid evidence="1">pD72-2</plasmid>
    </source>
</reference>
<gene>
    <name evidence="5" type="ORF">FPK87_16020</name>
    <name evidence="6" type="ORF">J6E47_20885</name>
    <name evidence="4" type="ORF">LV35_03758</name>
</gene>
<geneLocation type="plasmid" evidence="3">
    <name>pA105-1</name>
</geneLocation>
<dbReference type="EMBL" id="VMBB01000026">
    <property type="protein sequence ID" value="MDR8261960.1"/>
    <property type="molecule type" value="Genomic_DNA"/>
</dbReference>
<reference evidence="2" key="2">
    <citation type="journal article" date="2014" name="J. Antimicrob. Chemother.">
        <title>Carbapenem and amikacin resistance on a large conjugative Acinetobacter baumannii plasmid.</title>
        <authorList>
            <person name="Nigro S.J."/>
            <person name="Holt K.E."/>
            <person name="Pickard D."/>
            <person name="Hall R.M."/>
        </authorList>
    </citation>
    <scope>NUCLEOTIDE SEQUENCE</scope>
    <source>
        <strain evidence="2">D46</strain>
        <plasmid evidence="2">pD46-3</plasmid>
    </source>
</reference>
<dbReference type="EMBL" id="CP072272">
    <property type="protein sequence ID" value="QTK45698.1"/>
    <property type="molecule type" value="Genomic_DNA"/>
</dbReference>
<evidence type="ECO:0000313" key="7">
    <source>
        <dbReference type="Proteomes" id="UP000076296"/>
    </source>
</evidence>
<keyword evidence="1" id="KW-0614">Plasmid</keyword>
<dbReference type="EMBL" id="KM051846">
    <property type="protein sequence ID" value="AIH07967.1"/>
    <property type="molecule type" value="Genomic_DNA"/>
</dbReference>
<evidence type="ECO:0000313" key="5">
    <source>
        <dbReference type="EMBL" id="MDR8261960.1"/>
    </source>
</evidence>
<evidence type="ECO:0000313" key="8">
    <source>
        <dbReference type="Proteomes" id="UP000664966"/>
    </source>
</evidence>
<dbReference type="EMBL" id="KR535992">
    <property type="protein sequence ID" value="ALN43331.1"/>
    <property type="molecule type" value="Genomic_DNA"/>
</dbReference>
<sequence>MVDETRYIPVKVLRQGNIYYLNCEAFDIVEKSSNLLHCIEQMKNRIIEKVVALHHAGEKLPVFDLYKSLKGGGILLEIPSSCFDDTLERVTLTLPKSVITGIDAVSPNRSAKFTQLAKEFIDGDNK</sequence>
<name>A0A075X9V9_ACIBA</name>
<reference evidence="3" key="3">
    <citation type="journal article" date="2016" name="Antimicrob. Agents Chemother.">
        <title>Novel Aminoglycoside Resistance Transposons and Transposon-Derived Circular Forms Detected in Carbapenem-Resistant Acinetobacter baumannii Clinical Isolates.</title>
        <authorList>
            <person name="Karah N."/>
            <person name="Dwibedi C.K."/>
            <person name="Sjostrom K."/>
            <person name="Edquist P."/>
            <person name="Johansson A."/>
            <person name="Wai S.N."/>
            <person name="Uhlin B.E."/>
        </authorList>
    </citation>
    <scope>NUCLEOTIDE SEQUENCE</scope>
    <source>
        <strain evidence="3">A105</strain>
        <plasmid evidence="3">pA105-1</plasmid>
    </source>
</reference>
<accession>A0A075X9V9</accession>
<dbReference type="RefSeq" id="WP_000227379.1">
    <property type="nucleotide sequence ID" value="NC_025111.1"/>
</dbReference>
<protein>
    <submittedName>
        <fullName evidence="1">Uncharacterized protein</fullName>
    </submittedName>
</protein>
<geneLocation type="plasmid" evidence="2">
    <name>pD46-3</name>
</geneLocation>
<dbReference type="EMBL" id="LRDT01000050">
    <property type="protein sequence ID" value="KZA11458.1"/>
    <property type="molecule type" value="Genomic_DNA"/>
</dbReference>
<dbReference type="AlphaFoldDB" id="A0A075X9V9"/>